<organism evidence="3 4">
    <name type="scientific">Chondrus crispus</name>
    <name type="common">Carrageen Irish moss</name>
    <name type="synonym">Polymorpha crispa</name>
    <dbReference type="NCBI Taxonomy" id="2769"/>
    <lineage>
        <taxon>Eukaryota</taxon>
        <taxon>Rhodophyta</taxon>
        <taxon>Florideophyceae</taxon>
        <taxon>Rhodymeniophycidae</taxon>
        <taxon>Gigartinales</taxon>
        <taxon>Gigartinaceae</taxon>
        <taxon>Chondrus</taxon>
    </lineage>
</organism>
<dbReference type="AlphaFoldDB" id="R7QCL7"/>
<dbReference type="Proteomes" id="UP000012073">
    <property type="component" value="Unassembled WGS sequence"/>
</dbReference>
<dbReference type="PANTHER" id="PTHR34060:SF1">
    <property type="entry name" value="POLYKETIDE CYCLASE _ DEHYDRASE AND LIPID TRANSPORT PROTEIN"/>
    <property type="match status" value="1"/>
</dbReference>
<dbReference type="OMA" id="PIGMIEK"/>
<dbReference type="Gene3D" id="3.30.530.20">
    <property type="match status" value="1"/>
</dbReference>
<dbReference type="RefSeq" id="XP_005715024.1">
    <property type="nucleotide sequence ID" value="XM_005714967.1"/>
</dbReference>
<reference evidence="4" key="1">
    <citation type="journal article" date="2013" name="Proc. Natl. Acad. Sci. U.S.A.">
        <title>Genome structure and metabolic features in the red seaweed Chondrus crispus shed light on evolution of the Archaeplastida.</title>
        <authorList>
            <person name="Collen J."/>
            <person name="Porcel B."/>
            <person name="Carre W."/>
            <person name="Ball S.G."/>
            <person name="Chaparro C."/>
            <person name="Tonon T."/>
            <person name="Barbeyron T."/>
            <person name="Michel G."/>
            <person name="Noel B."/>
            <person name="Valentin K."/>
            <person name="Elias M."/>
            <person name="Artiguenave F."/>
            <person name="Arun A."/>
            <person name="Aury J.M."/>
            <person name="Barbosa-Neto J.F."/>
            <person name="Bothwell J.H."/>
            <person name="Bouget F.Y."/>
            <person name="Brillet L."/>
            <person name="Cabello-Hurtado F."/>
            <person name="Capella-Gutierrez S."/>
            <person name="Charrier B."/>
            <person name="Cladiere L."/>
            <person name="Cock J.M."/>
            <person name="Coelho S.M."/>
            <person name="Colleoni C."/>
            <person name="Czjzek M."/>
            <person name="Da Silva C."/>
            <person name="Delage L."/>
            <person name="Denoeud F."/>
            <person name="Deschamps P."/>
            <person name="Dittami S.M."/>
            <person name="Gabaldon T."/>
            <person name="Gachon C.M."/>
            <person name="Groisillier A."/>
            <person name="Herve C."/>
            <person name="Jabbari K."/>
            <person name="Katinka M."/>
            <person name="Kloareg B."/>
            <person name="Kowalczyk N."/>
            <person name="Labadie K."/>
            <person name="Leblanc C."/>
            <person name="Lopez P.J."/>
            <person name="McLachlan D.H."/>
            <person name="Meslet-Cladiere L."/>
            <person name="Moustafa A."/>
            <person name="Nehr Z."/>
            <person name="Nyvall Collen P."/>
            <person name="Panaud O."/>
            <person name="Partensky F."/>
            <person name="Poulain J."/>
            <person name="Rensing S.A."/>
            <person name="Rousvoal S."/>
            <person name="Samson G."/>
            <person name="Symeonidi A."/>
            <person name="Weissenbach J."/>
            <person name="Zambounis A."/>
            <person name="Wincker P."/>
            <person name="Boyen C."/>
        </authorList>
    </citation>
    <scope>NUCLEOTIDE SEQUENCE [LARGE SCALE GENOMIC DNA]</scope>
    <source>
        <strain evidence="4">cv. Stackhouse</strain>
    </source>
</reference>
<proteinExistence type="predicted"/>
<dbReference type="PhylomeDB" id="R7QCL7"/>
<feature type="domain" description="Coenzyme Q-binding protein COQ10 START" evidence="2">
    <location>
        <begin position="84"/>
        <end position="218"/>
    </location>
</feature>
<feature type="region of interest" description="Disordered" evidence="1">
    <location>
        <begin position="15"/>
        <end position="58"/>
    </location>
</feature>
<evidence type="ECO:0000313" key="3">
    <source>
        <dbReference type="EMBL" id="CDF35205.1"/>
    </source>
</evidence>
<sequence>MLCLRPLPAFQSSPLPFKSTRQHGLPSVASRRPSQLKMVASRERSRRAPVAQSNRNGSLPTGRVKVIIEAPAPNRRHISASNLIQAPLEIVWELLSDYDRLADHIPNLALSNLKAHPRNGIRVEQCGSQKILGFEFRASLTMDMTEVNRTSSDWRAIEFDLVSSRDFNKFEGVWRMERVDQNRTALYYNVSIVPRGLVPVRAIEWRISEDVPGNMNAVRTECERRRRNRTAQRLQDDVVQAKRLES</sequence>
<gene>
    <name evidence="3" type="ORF">CHC_T00003795001</name>
</gene>
<evidence type="ECO:0000313" key="4">
    <source>
        <dbReference type="Proteomes" id="UP000012073"/>
    </source>
</evidence>
<dbReference type="PANTHER" id="PTHR34060">
    <property type="entry name" value="POLYKETIDE CYCLASE / DEHYDRASE AND LIPID TRANSPORT PROTEIN"/>
    <property type="match status" value="1"/>
</dbReference>
<evidence type="ECO:0000259" key="2">
    <source>
        <dbReference type="Pfam" id="PF03364"/>
    </source>
</evidence>
<dbReference type="InterPro" id="IPR023393">
    <property type="entry name" value="START-like_dom_sf"/>
</dbReference>
<dbReference type="OrthoDB" id="5732at2759"/>
<keyword evidence="4" id="KW-1185">Reference proteome</keyword>
<dbReference type="SUPFAM" id="SSF55961">
    <property type="entry name" value="Bet v1-like"/>
    <property type="match status" value="1"/>
</dbReference>
<name>R7QCL7_CHOCR</name>
<dbReference type="Pfam" id="PF03364">
    <property type="entry name" value="Polyketide_cyc"/>
    <property type="match status" value="1"/>
</dbReference>
<protein>
    <recommendedName>
        <fullName evidence="2">Coenzyme Q-binding protein COQ10 START domain-containing protein</fullName>
    </recommendedName>
</protein>
<dbReference type="Gramene" id="CDF35205">
    <property type="protein sequence ID" value="CDF35205"/>
    <property type="gene ID" value="CHC_T00003795001"/>
</dbReference>
<dbReference type="EMBL" id="HG001722">
    <property type="protein sequence ID" value="CDF35205.1"/>
    <property type="molecule type" value="Genomic_DNA"/>
</dbReference>
<evidence type="ECO:0000256" key="1">
    <source>
        <dbReference type="SAM" id="MobiDB-lite"/>
    </source>
</evidence>
<accession>R7QCL7</accession>
<dbReference type="GeneID" id="17322739"/>
<dbReference type="KEGG" id="ccp:CHC_T00003795001"/>
<dbReference type="InterPro" id="IPR005031">
    <property type="entry name" value="COQ10_START"/>
</dbReference>